<name>A0AAP9JI03_GLUTH</name>
<sequence>MSESIMTPTERRSPAKMVWPLRQYVWSVKREIWGNKFLFWGPLVMVLLSVVVFCTPLIKGLRVSGSDLSPQFLFSMTAEMLSFVANWSVLVVGCIYALGTFYNERKDLSILFWKSMPVSDRLSVLAKAGVILVVVPLFALMLTWGGVLALALTIAHAYGVSLGALTDHTGIVGNLADYALYAVLNALWWLPVYAILFVVSVLARTTPAVWVLGILAALGITGMAGLPTNRITNLVLDRFAHFPGTSLSHAKMQMRAGAGQGITVDHTPAEQLTTHPHFAELFTSPALWWGVLVGVVCLALTVWLRRRAEPI</sequence>
<protein>
    <submittedName>
        <fullName evidence="2">ABC transporter permease</fullName>
    </submittedName>
</protein>
<feature type="transmembrane region" description="Helical" evidence="1">
    <location>
        <begin position="209"/>
        <end position="226"/>
    </location>
</feature>
<keyword evidence="1" id="KW-1133">Transmembrane helix</keyword>
<dbReference type="EMBL" id="CP043043">
    <property type="protein sequence ID" value="QEH96286.1"/>
    <property type="molecule type" value="Genomic_DNA"/>
</dbReference>
<evidence type="ECO:0000256" key="1">
    <source>
        <dbReference type="SAM" id="Phobius"/>
    </source>
</evidence>
<keyword evidence="1" id="KW-0812">Transmembrane</keyword>
<feature type="transmembrane region" description="Helical" evidence="1">
    <location>
        <begin position="178"/>
        <end position="202"/>
    </location>
</feature>
<dbReference type="RefSeq" id="WP_061511891.1">
    <property type="nucleotide sequence ID" value="NZ_CP043043.1"/>
</dbReference>
<keyword evidence="1" id="KW-0472">Membrane</keyword>
<organism evidence="2 3">
    <name type="scientific">Gluconobacter thailandicus</name>
    <dbReference type="NCBI Taxonomy" id="257438"/>
    <lineage>
        <taxon>Bacteria</taxon>
        <taxon>Pseudomonadati</taxon>
        <taxon>Pseudomonadota</taxon>
        <taxon>Alphaproteobacteria</taxon>
        <taxon>Acetobacterales</taxon>
        <taxon>Acetobacteraceae</taxon>
        <taxon>Gluconobacter</taxon>
    </lineage>
</organism>
<feature type="transmembrane region" description="Helical" evidence="1">
    <location>
        <begin position="286"/>
        <end position="304"/>
    </location>
</feature>
<dbReference type="Proteomes" id="UP000323560">
    <property type="component" value="Chromosome"/>
</dbReference>
<gene>
    <name evidence="2" type="ORF">FXF46_08360</name>
</gene>
<feature type="transmembrane region" description="Helical" evidence="1">
    <location>
        <begin position="37"/>
        <end position="58"/>
    </location>
</feature>
<feature type="transmembrane region" description="Helical" evidence="1">
    <location>
        <begin position="78"/>
        <end position="104"/>
    </location>
</feature>
<evidence type="ECO:0000313" key="2">
    <source>
        <dbReference type="EMBL" id="QEH96286.1"/>
    </source>
</evidence>
<evidence type="ECO:0000313" key="3">
    <source>
        <dbReference type="Proteomes" id="UP000323560"/>
    </source>
</evidence>
<accession>A0AAP9JI03</accession>
<feature type="transmembrane region" description="Helical" evidence="1">
    <location>
        <begin position="125"/>
        <end position="158"/>
    </location>
</feature>
<proteinExistence type="predicted"/>
<dbReference type="AlphaFoldDB" id="A0AAP9JI03"/>
<reference evidence="2 3" key="1">
    <citation type="submission" date="2019-08" db="EMBL/GenBank/DDBJ databases">
        <title>Gluconobacter frateurii HD924 genome.</title>
        <authorList>
            <person name="Liu Y."/>
            <person name="Zhang P."/>
        </authorList>
    </citation>
    <scope>NUCLEOTIDE SEQUENCE [LARGE SCALE GENOMIC DNA]</scope>
    <source>
        <strain evidence="2 3">HD924</strain>
    </source>
</reference>
<dbReference type="KEGG" id="gti:FXF46_08360"/>